<organism evidence="2 3">
    <name type="scientific">Catellatospora citrea</name>
    <dbReference type="NCBI Taxonomy" id="53366"/>
    <lineage>
        <taxon>Bacteria</taxon>
        <taxon>Bacillati</taxon>
        <taxon>Actinomycetota</taxon>
        <taxon>Actinomycetes</taxon>
        <taxon>Micromonosporales</taxon>
        <taxon>Micromonosporaceae</taxon>
        <taxon>Catellatospora</taxon>
    </lineage>
</organism>
<sequence length="348" mass="37141">MTGSGSPSPRPTSAQQRRWDDLLTLLADSVETASTVVVDGHCHSDWFADRLHATLHSTGRHAIRLSRQSPLHDEDMWYAHRGPATLALADGADWRSRPPGGRWDVVIWLRTPAAHGHGSAHPDEAQIVVDLHDPDWPIVRHIDPALTDHDRWYLAETRAFFAVRAATWDIKFGDDMPAYAAAVAAADIPAGSAVADIGCGTGRALPALRAAVGPEGTVIGVDVTAEMLTAARDLGRDVGAHLVLADARHLPVADGALHAVFAAGLLNHLPDTRAGLAELARVTGPGGRLVLFHPSGRAALAARHGRTLAPDEPLAEGPLRQSTAAAGWRLDSYEDGPQRFYALATRLP</sequence>
<dbReference type="EMBL" id="BONH01000007">
    <property type="protein sequence ID" value="GIF97054.1"/>
    <property type="molecule type" value="Genomic_DNA"/>
</dbReference>
<dbReference type="CDD" id="cd02440">
    <property type="entry name" value="AdoMet_MTases"/>
    <property type="match status" value="1"/>
</dbReference>
<dbReference type="PANTHER" id="PTHR43591">
    <property type="entry name" value="METHYLTRANSFERASE"/>
    <property type="match status" value="1"/>
</dbReference>
<feature type="domain" description="Methyltransferase type 11" evidence="1">
    <location>
        <begin position="196"/>
        <end position="291"/>
    </location>
</feature>
<evidence type="ECO:0000313" key="3">
    <source>
        <dbReference type="Proteomes" id="UP000659904"/>
    </source>
</evidence>
<dbReference type="GO" id="GO:0008757">
    <property type="term" value="F:S-adenosylmethionine-dependent methyltransferase activity"/>
    <property type="evidence" value="ECO:0007669"/>
    <property type="project" value="InterPro"/>
</dbReference>
<dbReference type="Pfam" id="PF08241">
    <property type="entry name" value="Methyltransf_11"/>
    <property type="match status" value="1"/>
</dbReference>
<dbReference type="Gene3D" id="3.40.50.150">
    <property type="entry name" value="Vaccinia Virus protein VP39"/>
    <property type="match status" value="1"/>
</dbReference>
<dbReference type="InterPro" id="IPR029063">
    <property type="entry name" value="SAM-dependent_MTases_sf"/>
</dbReference>
<protein>
    <recommendedName>
        <fullName evidence="1">Methyltransferase type 11 domain-containing protein</fullName>
    </recommendedName>
</protein>
<dbReference type="AlphaFoldDB" id="A0A8J3KJB9"/>
<evidence type="ECO:0000313" key="2">
    <source>
        <dbReference type="EMBL" id="GIF97054.1"/>
    </source>
</evidence>
<dbReference type="InterPro" id="IPR013216">
    <property type="entry name" value="Methyltransf_11"/>
</dbReference>
<reference evidence="2 3" key="1">
    <citation type="submission" date="2021-01" db="EMBL/GenBank/DDBJ databases">
        <title>Whole genome shotgun sequence of Catellatospora citrea NBRC 14495.</title>
        <authorList>
            <person name="Komaki H."/>
            <person name="Tamura T."/>
        </authorList>
    </citation>
    <scope>NUCLEOTIDE SEQUENCE [LARGE SCALE GENOMIC DNA]</scope>
    <source>
        <strain evidence="2 3">NBRC 14495</strain>
    </source>
</reference>
<dbReference type="SUPFAM" id="SSF53335">
    <property type="entry name" value="S-adenosyl-L-methionine-dependent methyltransferases"/>
    <property type="match status" value="1"/>
</dbReference>
<dbReference type="Proteomes" id="UP000659904">
    <property type="component" value="Unassembled WGS sequence"/>
</dbReference>
<proteinExistence type="predicted"/>
<name>A0A8J3KJB9_9ACTN</name>
<gene>
    <name evidence="2" type="ORF">Cci01nite_21480</name>
</gene>
<evidence type="ECO:0000259" key="1">
    <source>
        <dbReference type="Pfam" id="PF08241"/>
    </source>
</evidence>
<dbReference type="PANTHER" id="PTHR43591:SF24">
    <property type="entry name" value="2-METHOXY-6-POLYPRENYL-1,4-BENZOQUINOL METHYLASE, MITOCHONDRIAL"/>
    <property type="match status" value="1"/>
</dbReference>
<dbReference type="RefSeq" id="WP_120314917.1">
    <property type="nucleotide sequence ID" value="NZ_BONH01000007.1"/>
</dbReference>
<accession>A0A8J3KJB9</accession>
<comment type="caution">
    <text evidence="2">The sequence shown here is derived from an EMBL/GenBank/DDBJ whole genome shotgun (WGS) entry which is preliminary data.</text>
</comment>
<keyword evidence="3" id="KW-1185">Reference proteome</keyword>